<name>A0A1G2RDH3_9BACT</name>
<dbReference type="Pfam" id="PF17871">
    <property type="entry name" value="AAA_lid_9"/>
    <property type="match status" value="1"/>
</dbReference>
<evidence type="ECO:0000259" key="6">
    <source>
        <dbReference type="SMART" id="SM00382"/>
    </source>
</evidence>
<evidence type="ECO:0000256" key="1">
    <source>
        <dbReference type="ARBA" id="ARBA00022737"/>
    </source>
</evidence>
<dbReference type="GO" id="GO:0005524">
    <property type="term" value="F:ATP binding"/>
    <property type="evidence" value="ECO:0007669"/>
    <property type="project" value="UniProtKB-KW"/>
</dbReference>
<feature type="domain" description="AAA+ ATPase" evidence="6">
    <location>
        <begin position="588"/>
        <end position="733"/>
    </location>
</feature>
<dbReference type="PRINTS" id="PR00300">
    <property type="entry name" value="CLPPROTEASEA"/>
</dbReference>
<evidence type="ECO:0000256" key="5">
    <source>
        <dbReference type="SAM" id="Phobius"/>
    </source>
</evidence>
<keyword evidence="5" id="KW-0812">Transmembrane</keyword>
<dbReference type="InterPro" id="IPR050130">
    <property type="entry name" value="ClpA_ClpB"/>
</dbReference>
<evidence type="ECO:0000256" key="4">
    <source>
        <dbReference type="ARBA" id="ARBA00023186"/>
    </source>
</evidence>
<dbReference type="Pfam" id="PF10431">
    <property type="entry name" value="ClpB_D2-small"/>
    <property type="match status" value="1"/>
</dbReference>
<dbReference type="Proteomes" id="UP000177078">
    <property type="component" value="Unassembled WGS sequence"/>
</dbReference>
<dbReference type="PANTHER" id="PTHR11638:SF18">
    <property type="entry name" value="HEAT SHOCK PROTEIN 104"/>
    <property type="match status" value="1"/>
</dbReference>
<comment type="caution">
    <text evidence="8">The sequence shown here is derived from an EMBL/GenBank/DDBJ whole genome shotgun (WGS) entry which is preliminary data.</text>
</comment>
<dbReference type="EMBL" id="MHUC01000037">
    <property type="protein sequence ID" value="OHA70111.1"/>
    <property type="molecule type" value="Genomic_DNA"/>
</dbReference>
<dbReference type="InterPro" id="IPR027417">
    <property type="entry name" value="P-loop_NTPase"/>
</dbReference>
<evidence type="ECO:0000256" key="3">
    <source>
        <dbReference type="ARBA" id="ARBA00022840"/>
    </source>
</evidence>
<feature type="transmembrane region" description="Helical" evidence="5">
    <location>
        <begin position="32"/>
        <end position="51"/>
    </location>
</feature>
<keyword evidence="2" id="KW-0547">Nucleotide-binding</keyword>
<dbReference type="AlphaFoldDB" id="A0A1G2RDH3"/>
<evidence type="ECO:0000313" key="8">
    <source>
        <dbReference type="EMBL" id="OHA70111.1"/>
    </source>
</evidence>
<evidence type="ECO:0000313" key="9">
    <source>
        <dbReference type="Proteomes" id="UP000177078"/>
    </source>
</evidence>
<accession>A0A1G2RDH3</accession>
<keyword evidence="5" id="KW-0472">Membrane</keyword>
<keyword evidence="4" id="KW-0143">Chaperone</keyword>
<feature type="domain" description="Clp ATPase C-terminal" evidence="7">
    <location>
        <begin position="770"/>
        <end position="856"/>
    </location>
</feature>
<organism evidence="8 9">
    <name type="scientific">Candidatus Wildermuthbacteria bacterium RIFCSPHIGHO2_12_FULL_40_12</name>
    <dbReference type="NCBI Taxonomy" id="1802457"/>
    <lineage>
        <taxon>Bacteria</taxon>
        <taxon>Candidatus Wildermuthiibacteriota</taxon>
    </lineage>
</organism>
<dbReference type="SMART" id="SM00382">
    <property type="entry name" value="AAA"/>
    <property type="match status" value="2"/>
</dbReference>
<dbReference type="SUPFAM" id="SSF52540">
    <property type="entry name" value="P-loop containing nucleoside triphosphate hydrolases"/>
    <property type="match status" value="2"/>
</dbReference>
<dbReference type="SMART" id="SM01086">
    <property type="entry name" value="ClpB_D2-small"/>
    <property type="match status" value="1"/>
</dbReference>
<sequence>MFVFNPREADIFQRVNWSKWPIFRWAKIAKRMFLVLCVFFVALSLYGFLTVKLFNQSNLGFVLMFAALFIIFWYLEIFEKGLRYSFGAENILKKAEENIASVLDFEVARIISESVGFVRSKRLESVNSAVFMWCAIESSSETGVVFARTMMNLDTIKKSLMEEIKNQAGGRFEWEFTDDFQDMIDGALKSAADRKNNVISMSDVLSVFVEESKVFKRPLMDVNLKSKDVKDLLFWMDNFKRDQDEKKKFWTMKNLLKTGSIAKDWAAGYTVLLDQFSSDITNVMRKQGFREIFAHRSEVEKMEAILARRERNNVLIIGESGSSRRSMIESLANRSAMGESSGDLNYKRVVLLDIPRILASNSNIKESEIILDKIFQEVVFAENVILVIDNFHNYIGDTSSQRLGAAEISGLLSSYLDSPGFKLVGITTFDGLHSNIEKNSQLLSLFEKVEVVEISEAETAKIIQDRALQLEYKYKVLVPWQTIRDTVTMSAKYITNLPFPEKAMGLIDEAVVATAKRRKKIVSPEIIAELITNKTQIPVGEIKEKEKATLLNLENLIHQRIINQEEAVVNIAKAMRRARTEITIRKGPMGAFLFLGPTGVGKTETAKALAEIYFGSESKMIRLDMSEFQAIKDISRIIGSTEENGLLTTPVREDPFSVVLLDEFEKAHPSIINLFLQVFDEGHLTDGLGRKVSFSNAIIIATSNAGYQIILKVLKELTEAGSFETEKPVGRAKEVWDVVEKRLLDYIFENGIFRPELVNRFDDLVIFKPLTKENLLDIAGLMLKKLQKNLKEKDIDLTITEPLKAKIVELGYDPVFGAREMRRVIQDKVENLIATAMLSNKIQKGDKIKIDKELNLIIN</sequence>
<dbReference type="GO" id="GO:0005737">
    <property type="term" value="C:cytoplasm"/>
    <property type="evidence" value="ECO:0007669"/>
    <property type="project" value="TreeGrafter"/>
</dbReference>
<protein>
    <recommendedName>
        <fullName evidence="10">Clp R domain-containing protein</fullName>
    </recommendedName>
</protein>
<feature type="domain" description="AAA+ ATPase" evidence="6">
    <location>
        <begin position="310"/>
        <end position="456"/>
    </location>
</feature>
<keyword evidence="5" id="KW-1133">Transmembrane helix</keyword>
<dbReference type="CDD" id="cd19499">
    <property type="entry name" value="RecA-like_ClpB_Hsp104-like"/>
    <property type="match status" value="1"/>
</dbReference>
<dbReference type="STRING" id="1802457.A3F15_00235"/>
<dbReference type="PANTHER" id="PTHR11638">
    <property type="entry name" value="ATP-DEPENDENT CLP PROTEASE"/>
    <property type="match status" value="1"/>
</dbReference>
<reference evidence="8 9" key="1">
    <citation type="journal article" date="2016" name="Nat. Commun.">
        <title>Thousands of microbial genomes shed light on interconnected biogeochemical processes in an aquifer system.</title>
        <authorList>
            <person name="Anantharaman K."/>
            <person name="Brown C.T."/>
            <person name="Hug L.A."/>
            <person name="Sharon I."/>
            <person name="Castelle C.J."/>
            <person name="Probst A.J."/>
            <person name="Thomas B.C."/>
            <person name="Singh A."/>
            <person name="Wilkins M.J."/>
            <person name="Karaoz U."/>
            <person name="Brodie E.L."/>
            <person name="Williams K.H."/>
            <person name="Hubbard S.S."/>
            <person name="Banfield J.F."/>
        </authorList>
    </citation>
    <scope>NUCLEOTIDE SEQUENCE [LARGE SCALE GENOMIC DNA]</scope>
</reference>
<evidence type="ECO:0000259" key="7">
    <source>
        <dbReference type="SMART" id="SM01086"/>
    </source>
</evidence>
<dbReference type="Gene3D" id="1.10.8.60">
    <property type="match status" value="2"/>
</dbReference>
<dbReference type="InterPro" id="IPR003593">
    <property type="entry name" value="AAA+_ATPase"/>
</dbReference>
<keyword evidence="3" id="KW-0067">ATP-binding</keyword>
<dbReference type="InterPro" id="IPR041546">
    <property type="entry name" value="ClpA/ClpB_AAA_lid"/>
</dbReference>
<dbReference type="InterPro" id="IPR001270">
    <property type="entry name" value="ClpA/B"/>
</dbReference>
<dbReference type="GO" id="GO:0016887">
    <property type="term" value="F:ATP hydrolysis activity"/>
    <property type="evidence" value="ECO:0007669"/>
    <property type="project" value="InterPro"/>
</dbReference>
<dbReference type="InterPro" id="IPR003959">
    <property type="entry name" value="ATPase_AAA_core"/>
</dbReference>
<dbReference type="Gene3D" id="3.40.50.300">
    <property type="entry name" value="P-loop containing nucleotide triphosphate hydrolases"/>
    <property type="match status" value="2"/>
</dbReference>
<evidence type="ECO:0000256" key="2">
    <source>
        <dbReference type="ARBA" id="ARBA00022741"/>
    </source>
</evidence>
<proteinExistence type="predicted"/>
<evidence type="ECO:0008006" key="10">
    <source>
        <dbReference type="Google" id="ProtNLM"/>
    </source>
</evidence>
<dbReference type="Pfam" id="PF07724">
    <property type="entry name" value="AAA_2"/>
    <property type="match status" value="1"/>
</dbReference>
<keyword evidence="1" id="KW-0677">Repeat</keyword>
<feature type="transmembrane region" description="Helical" evidence="5">
    <location>
        <begin position="57"/>
        <end position="75"/>
    </location>
</feature>
<dbReference type="GO" id="GO:0034605">
    <property type="term" value="P:cellular response to heat"/>
    <property type="evidence" value="ECO:0007669"/>
    <property type="project" value="TreeGrafter"/>
</dbReference>
<dbReference type="InterPro" id="IPR019489">
    <property type="entry name" value="Clp_ATPase_C"/>
</dbReference>
<gene>
    <name evidence="8" type="ORF">A3F15_00235</name>
</gene>